<name>A0A178MSB6_9PROT</name>
<keyword evidence="2" id="KW-1185">Reference proteome</keyword>
<comment type="caution">
    <text evidence="1">The sequence shown here is derived from an EMBL/GenBank/DDBJ whole genome shotgun (WGS) entry which is preliminary data.</text>
</comment>
<evidence type="ECO:0000313" key="2">
    <source>
        <dbReference type="Proteomes" id="UP000078428"/>
    </source>
</evidence>
<accession>A0A178MSB6</accession>
<sequence>MIGSSYKCLTQISEARRLYDQGRYGECLRLIDDIRNCASLCGEHDVCTRALRLASRGMSLDGHEEPIPAPALT</sequence>
<reference evidence="1 2" key="1">
    <citation type="submission" date="2016-04" db="EMBL/GenBank/DDBJ databases">
        <title>Draft genome sequence of freshwater magnetotactic bacteria Magnetospirillum marisnigri SP-1 and Magnetospirillum moscoviense BB-1.</title>
        <authorList>
            <person name="Koziaeva V."/>
            <person name="Dziuba M.V."/>
            <person name="Ivanov T.M."/>
            <person name="Kuznetsov B."/>
            <person name="Grouzdev D.S."/>
        </authorList>
    </citation>
    <scope>NUCLEOTIDE SEQUENCE [LARGE SCALE GENOMIC DNA]</scope>
    <source>
        <strain evidence="1 2">SP-1</strain>
    </source>
</reference>
<dbReference type="OrthoDB" id="7360709at2"/>
<dbReference type="RefSeq" id="WP_068491156.1">
    <property type="nucleotide sequence ID" value="NZ_LWQT01000044.1"/>
</dbReference>
<dbReference type="EMBL" id="LWQT01000044">
    <property type="protein sequence ID" value="OAN52288.1"/>
    <property type="molecule type" value="Genomic_DNA"/>
</dbReference>
<dbReference type="AlphaFoldDB" id="A0A178MSB6"/>
<dbReference type="Proteomes" id="UP000078428">
    <property type="component" value="Unassembled WGS sequence"/>
</dbReference>
<protein>
    <submittedName>
        <fullName evidence="1">Uncharacterized protein</fullName>
    </submittedName>
</protein>
<proteinExistence type="predicted"/>
<organism evidence="1 2">
    <name type="scientific">Paramagnetospirillum marisnigri</name>
    <dbReference type="NCBI Taxonomy" id="1285242"/>
    <lineage>
        <taxon>Bacteria</taxon>
        <taxon>Pseudomonadati</taxon>
        <taxon>Pseudomonadota</taxon>
        <taxon>Alphaproteobacteria</taxon>
        <taxon>Rhodospirillales</taxon>
        <taxon>Magnetospirillaceae</taxon>
        <taxon>Paramagnetospirillum</taxon>
    </lineage>
</organism>
<gene>
    <name evidence="1" type="ORF">A6A04_00920</name>
</gene>
<evidence type="ECO:0000313" key="1">
    <source>
        <dbReference type="EMBL" id="OAN52288.1"/>
    </source>
</evidence>